<keyword evidence="3" id="KW-1185">Reference proteome</keyword>
<dbReference type="RefSeq" id="WP_033672497.1">
    <property type="nucleotide sequence ID" value="NZ_JOTM01000001.1"/>
</dbReference>
<dbReference type="Proteomes" id="UP000027778">
    <property type="component" value="Unassembled WGS sequence"/>
</dbReference>
<dbReference type="STRING" id="574375.AZF08_02680"/>
<dbReference type="AlphaFoldDB" id="A0A073KUT3"/>
<reference evidence="2 3" key="1">
    <citation type="submission" date="2014-06" db="EMBL/GenBank/DDBJ databases">
        <title>Draft genome sequence of Bacillus gaemokensis JCM 15801 (MCCC 1A00707).</title>
        <authorList>
            <person name="Lai Q."/>
            <person name="Liu Y."/>
            <person name="Shao Z."/>
        </authorList>
    </citation>
    <scope>NUCLEOTIDE SEQUENCE [LARGE SCALE GENOMIC DNA]</scope>
    <source>
        <strain evidence="2 3">JCM 15801</strain>
    </source>
</reference>
<keyword evidence="1" id="KW-1133">Transmembrane helix</keyword>
<accession>A0A073KUT3</accession>
<evidence type="ECO:0000313" key="2">
    <source>
        <dbReference type="EMBL" id="KEK26148.1"/>
    </source>
</evidence>
<organism evidence="2 3">
    <name type="scientific">Bacillus gaemokensis</name>
    <dbReference type="NCBI Taxonomy" id="574375"/>
    <lineage>
        <taxon>Bacteria</taxon>
        <taxon>Bacillati</taxon>
        <taxon>Bacillota</taxon>
        <taxon>Bacilli</taxon>
        <taxon>Bacillales</taxon>
        <taxon>Bacillaceae</taxon>
        <taxon>Bacillus</taxon>
        <taxon>Bacillus cereus group</taxon>
    </lineage>
</organism>
<evidence type="ECO:0000313" key="3">
    <source>
        <dbReference type="Proteomes" id="UP000027778"/>
    </source>
</evidence>
<feature type="transmembrane region" description="Helical" evidence="1">
    <location>
        <begin position="7"/>
        <end position="27"/>
    </location>
</feature>
<proteinExistence type="predicted"/>
<name>A0A073KUT3_9BACI</name>
<gene>
    <name evidence="2" type="ORF">BAGA_02625</name>
</gene>
<dbReference type="EMBL" id="JOTM01000001">
    <property type="protein sequence ID" value="KEK26148.1"/>
    <property type="molecule type" value="Genomic_DNA"/>
</dbReference>
<feature type="transmembrane region" description="Helical" evidence="1">
    <location>
        <begin position="33"/>
        <end position="52"/>
    </location>
</feature>
<keyword evidence="1" id="KW-0472">Membrane</keyword>
<evidence type="ECO:0000256" key="1">
    <source>
        <dbReference type="SAM" id="Phobius"/>
    </source>
</evidence>
<comment type="caution">
    <text evidence="2">The sequence shown here is derived from an EMBL/GenBank/DDBJ whole genome shotgun (WGS) entry which is preliminary data.</text>
</comment>
<protein>
    <submittedName>
        <fullName evidence="2">Uncharacterized protein</fullName>
    </submittedName>
</protein>
<keyword evidence="1" id="KW-0812">Transmembrane</keyword>
<sequence>MVKIIGSLFIIVGFLLIIGIGIGTTLHVILSSISVPICLLFGTVFVTTGNIIRKKTNAQYKRCLITRHLSSIREIREE</sequence>